<sequence>MKFPSHPWRRLLLCALPFAALLTACDDGSQKEPPPEPAETTTYNSVPWDALPATSDADLLAGFNAWRSACARLARDPVWGAPCASATTVADDPAAVRAFLREQMQVYSLRSSGNGDQGLITGYYEPVYHGSLSQGEKTPVPVYGVPDDLIVVSLESVYPELKGKRLRGRLEGRVLKPYDDAATIRDNGSSAPVLAWLGDPMDLQFLQIQGSGRIQLEDGRQLRIGYGDQNGHPYKPVGRWLVEQGLVPKEEISMKRIRDWAEANPQRVSELLASNPSFVFFSQRPDSDEGPRGSLNVPLTDGYSVAIDRKVIPLGSLMWLSTTRPDDGSPVVRPVAAQDTGGAIVGEVRADLFWGTGDAAGELAGHMKQPGRLWLLWPRGVPLPAT</sequence>
<dbReference type="GO" id="GO:0019867">
    <property type="term" value="C:outer membrane"/>
    <property type="evidence" value="ECO:0007669"/>
    <property type="project" value="InterPro"/>
</dbReference>
<dbReference type="CDD" id="cd14485">
    <property type="entry name" value="mltA_like_LT_A"/>
    <property type="match status" value="1"/>
</dbReference>
<keyword evidence="6" id="KW-1185">Reference proteome</keyword>
<dbReference type="InterPro" id="IPR026044">
    <property type="entry name" value="MltA"/>
</dbReference>
<dbReference type="PANTHER" id="PTHR30124">
    <property type="entry name" value="MEMBRANE-BOUND LYTIC MUREIN TRANSGLYCOSYLASE A"/>
    <property type="match status" value="1"/>
</dbReference>
<dbReference type="InterPro" id="IPR036908">
    <property type="entry name" value="RlpA-like_sf"/>
</dbReference>
<dbReference type="InterPro" id="IPR005300">
    <property type="entry name" value="MltA_B"/>
</dbReference>
<dbReference type="RefSeq" id="WP_034079577.1">
    <property type="nucleotide sequence ID" value="NZ_CP020560.1"/>
</dbReference>
<gene>
    <name evidence="5" type="ORF">CSB93_5469</name>
</gene>
<proteinExistence type="predicted"/>
<dbReference type="Gene3D" id="2.40.240.50">
    <property type="entry name" value="Barwin-like endoglucanases"/>
    <property type="match status" value="1"/>
</dbReference>
<dbReference type="SMART" id="SM00925">
    <property type="entry name" value="MltA"/>
    <property type="match status" value="1"/>
</dbReference>
<dbReference type="Gene3D" id="2.40.40.10">
    <property type="entry name" value="RlpA-like domain"/>
    <property type="match status" value="1"/>
</dbReference>
<dbReference type="GO" id="GO:0009253">
    <property type="term" value="P:peptidoglycan catabolic process"/>
    <property type="evidence" value="ECO:0007669"/>
    <property type="project" value="TreeGrafter"/>
</dbReference>
<name>A0A2R3IXK2_9PSED</name>
<reference evidence="5 6" key="1">
    <citation type="submission" date="2018-02" db="EMBL/GenBank/DDBJ databases">
        <title>FDA/CDC Antimicrobial Resistant Isolate Bank Genome Sequencing.</title>
        <authorList>
            <person name="Benahmed F.H."/>
            <person name="Lutgring J.D."/>
            <person name="Yoo B."/>
            <person name="Machado M."/>
            <person name="Brown A."/>
            <person name="McAllister G."/>
            <person name="Perry A."/>
            <person name="Halpin A.L."/>
            <person name="Vavikolanu K."/>
            <person name="Ott S."/>
            <person name="Zhao X."/>
            <person name="Tallon L.J."/>
            <person name="Sadzewicz L."/>
            <person name="Aluvathingal J."/>
            <person name="Nadendla S."/>
            <person name="Voskania-kordi A."/>
            <person name="Simonyan V."/>
            <person name="Patel J."/>
            <person name="Shawar R.M."/>
        </authorList>
    </citation>
    <scope>NUCLEOTIDE SEQUENCE [LARGE SCALE GENOMIC DNA]</scope>
    <source>
        <strain evidence="5 6">AR_0356</strain>
    </source>
</reference>
<evidence type="ECO:0000256" key="2">
    <source>
        <dbReference type="ARBA" id="ARBA00023239"/>
    </source>
</evidence>
<comment type="function">
    <text evidence="4">Murein-degrading enzyme. May play a role in recycling of muropeptides during cell elongation and/or cell division.</text>
</comment>
<dbReference type="Pfam" id="PF03562">
    <property type="entry name" value="MltA"/>
    <property type="match status" value="1"/>
</dbReference>
<dbReference type="EC" id="4.2.2.n1" evidence="4"/>
<dbReference type="GO" id="GO:0008933">
    <property type="term" value="F:peptidoglycan lytic transglycosylase activity"/>
    <property type="evidence" value="ECO:0007669"/>
    <property type="project" value="TreeGrafter"/>
</dbReference>
<dbReference type="CDD" id="cd14668">
    <property type="entry name" value="mlta_B"/>
    <property type="match status" value="1"/>
</dbReference>
<dbReference type="SUPFAM" id="SSF50685">
    <property type="entry name" value="Barwin-like endoglucanases"/>
    <property type="match status" value="1"/>
</dbReference>
<dbReference type="PANTHER" id="PTHR30124:SF0">
    <property type="entry name" value="MEMBRANE-BOUND LYTIC MUREIN TRANSGLYCOSYLASE A"/>
    <property type="match status" value="1"/>
</dbReference>
<dbReference type="InterPro" id="IPR010611">
    <property type="entry name" value="3D_dom"/>
</dbReference>
<dbReference type="PIRSF" id="PIRSF019422">
    <property type="entry name" value="MltA"/>
    <property type="match status" value="1"/>
</dbReference>
<dbReference type="GO" id="GO:0004553">
    <property type="term" value="F:hydrolase activity, hydrolyzing O-glycosyl compounds"/>
    <property type="evidence" value="ECO:0007669"/>
    <property type="project" value="InterPro"/>
</dbReference>
<dbReference type="GeneID" id="77222199"/>
<dbReference type="AlphaFoldDB" id="A0A2R3IXK2"/>
<evidence type="ECO:0000256" key="3">
    <source>
        <dbReference type="ARBA" id="ARBA00023316"/>
    </source>
</evidence>
<organism evidence="5 6">
    <name type="scientific">Pseudomonas paraeruginosa</name>
    <dbReference type="NCBI Taxonomy" id="2994495"/>
    <lineage>
        <taxon>Bacteria</taxon>
        <taxon>Pseudomonadati</taxon>
        <taxon>Pseudomonadota</taxon>
        <taxon>Gammaproteobacteria</taxon>
        <taxon>Pseudomonadales</taxon>
        <taxon>Pseudomonadaceae</taxon>
        <taxon>Pseudomonas</taxon>
    </lineage>
</organism>
<comment type="catalytic activity">
    <reaction evidence="1 4">
        <text>Exolytic cleavage of the (1-&gt;4)-beta-glycosidic linkage between N-acetylmuramic acid (MurNAc) and N-acetylglucosamine (GlcNAc) residues in peptidoglycan, from either the reducing or the non-reducing ends of the peptidoglycan chains, with concomitant formation of a 1,6-anhydrobond in the MurNAc residue.</text>
        <dbReference type="EC" id="4.2.2.n1"/>
    </reaction>
</comment>
<dbReference type="PROSITE" id="PS51257">
    <property type="entry name" value="PROKAR_LIPOPROTEIN"/>
    <property type="match status" value="1"/>
</dbReference>
<evidence type="ECO:0000256" key="1">
    <source>
        <dbReference type="ARBA" id="ARBA00001420"/>
    </source>
</evidence>
<keyword evidence="2 4" id="KW-0456">Lyase</keyword>
<accession>A0A2R3IXK2</accession>
<dbReference type="Pfam" id="PF06725">
    <property type="entry name" value="3D"/>
    <property type="match status" value="1"/>
</dbReference>
<evidence type="ECO:0000313" key="5">
    <source>
        <dbReference type="EMBL" id="AVK06357.1"/>
    </source>
</evidence>
<dbReference type="GO" id="GO:0009254">
    <property type="term" value="P:peptidoglycan turnover"/>
    <property type="evidence" value="ECO:0007669"/>
    <property type="project" value="UniProtKB-UniRule"/>
</dbReference>
<evidence type="ECO:0000313" key="6">
    <source>
        <dbReference type="Proteomes" id="UP000238390"/>
    </source>
</evidence>
<keyword evidence="3 4" id="KW-0961">Cell wall biogenesis/degradation</keyword>
<dbReference type="EMBL" id="CP027169">
    <property type="protein sequence ID" value="AVK06357.1"/>
    <property type="molecule type" value="Genomic_DNA"/>
</dbReference>
<protein>
    <recommendedName>
        <fullName evidence="4">Membrane-bound lytic murein transglycosylase A</fullName>
        <ecNumber evidence="4">4.2.2.n1</ecNumber>
    </recommendedName>
    <alternativeName>
        <fullName evidence="4">Murein hydrolase A</fullName>
    </alternativeName>
</protein>
<evidence type="ECO:0000256" key="4">
    <source>
        <dbReference type="PIRNR" id="PIRNR019422"/>
    </source>
</evidence>
<dbReference type="Proteomes" id="UP000238390">
    <property type="component" value="Chromosome"/>
</dbReference>
<dbReference type="GO" id="GO:0071555">
    <property type="term" value="P:cell wall organization"/>
    <property type="evidence" value="ECO:0007669"/>
    <property type="project" value="UniProtKB-KW"/>
</dbReference>